<organism evidence="6 7">
    <name type="scientific">Pannus brasiliensis CCIBt3594</name>
    <dbReference type="NCBI Taxonomy" id="1427578"/>
    <lineage>
        <taxon>Bacteria</taxon>
        <taxon>Bacillati</taxon>
        <taxon>Cyanobacteriota</taxon>
        <taxon>Cyanophyceae</taxon>
        <taxon>Oscillatoriophycideae</taxon>
        <taxon>Chroococcales</taxon>
        <taxon>Microcystaceae</taxon>
        <taxon>Pannus</taxon>
    </lineage>
</organism>
<dbReference type="EMBL" id="JBAFSM010000024">
    <property type="protein sequence ID" value="MEG3438177.1"/>
    <property type="molecule type" value="Genomic_DNA"/>
</dbReference>
<protein>
    <submittedName>
        <fullName evidence="6">Manganese efflux pump</fullName>
    </submittedName>
</protein>
<dbReference type="AlphaFoldDB" id="A0AAW9QV10"/>
<keyword evidence="2 5" id="KW-0812">Transmembrane</keyword>
<sequence>MSINFLLLERELPYLLAIAIASNLDNLGIGLAYGIARIPLPPLPNAIIAILSGLVTYLAMVFGSFTREILSRGLANDLGALTLVVIGFWVGRETTAARWKELFLDRFQRVLQRAGILTVKFPVKRESRKTETERSPRRSGRVERWRQITLLGLALSLNAIAGGFGASLAGHDHPIDRMTIPLAIAVFSYVTIAVGQNII</sequence>
<keyword evidence="3 5" id="KW-1133">Transmembrane helix</keyword>
<feature type="transmembrane region" description="Helical" evidence="5">
    <location>
        <begin position="69"/>
        <end position="90"/>
    </location>
</feature>
<evidence type="ECO:0000256" key="3">
    <source>
        <dbReference type="ARBA" id="ARBA00022989"/>
    </source>
</evidence>
<feature type="transmembrane region" description="Helical" evidence="5">
    <location>
        <begin position="12"/>
        <end position="36"/>
    </location>
</feature>
<evidence type="ECO:0000256" key="2">
    <source>
        <dbReference type="ARBA" id="ARBA00022692"/>
    </source>
</evidence>
<evidence type="ECO:0000256" key="1">
    <source>
        <dbReference type="ARBA" id="ARBA00022475"/>
    </source>
</evidence>
<keyword evidence="4 5" id="KW-0472">Membrane</keyword>
<keyword evidence="1" id="KW-1003">Cell membrane</keyword>
<keyword evidence="7" id="KW-1185">Reference proteome</keyword>
<comment type="caution">
    <text evidence="6">The sequence shown here is derived from an EMBL/GenBank/DDBJ whole genome shotgun (WGS) entry which is preliminary data.</text>
</comment>
<dbReference type="PANTHER" id="PTHR35529:SF2">
    <property type="entry name" value="SPORULATION PROTEIN YTAF-RELATED"/>
    <property type="match status" value="1"/>
</dbReference>
<feature type="transmembrane region" description="Helical" evidence="5">
    <location>
        <begin position="148"/>
        <end position="168"/>
    </location>
</feature>
<evidence type="ECO:0000256" key="4">
    <source>
        <dbReference type="ARBA" id="ARBA00023136"/>
    </source>
</evidence>
<dbReference type="PANTHER" id="PTHR35529">
    <property type="entry name" value="MANGANESE EFFLUX PUMP MNTP-RELATED"/>
    <property type="match status" value="1"/>
</dbReference>
<reference evidence="6 7" key="1">
    <citation type="submission" date="2024-01" db="EMBL/GenBank/DDBJ databases">
        <title>Genomic insights into the taxonomy and metabolism of the cyanobacterium Pannus brasiliensis CCIBt3594.</title>
        <authorList>
            <person name="Machado M."/>
            <person name="Botero N.B."/>
            <person name="Andreote A.P.D."/>
            <person name="Feitosa A.M.T."/>
            <person name="Popin R."/>
            <person name="Sivonen K."/>
            <person name="Fiore M.F."/>
        </authorList>
    </citation>
    <scope>NUCLEOTIDE SEQUENCE [LARGE SCALE GENOMIC DNA]</scope>
    <source>
        <strain evidence="6 7">CCIBt3594</strain>
    </source>
</reference>
<feature type="transmembrane region" description="Helical" evidence="5">
    <location>
        <begin position="43"/>
        <end position="63"/>
    </location>
</feature>
<dbReference type="Pfam" id="PF02659">
    <property type="entry name" value="Mntp"/>
    <property type="match status" value="1"/>
</dbReference>
<accession>A0AAW9QV10</accession>
<evidence type="ECO:0000313" key="7">
    <source>
        <dbReference type="Proteomes" id="UP001328733"/>
    </source>
</evidence>
<gene>
    <name evidence="6" type="ORF">V0288_13695</name>
</gene>
<dbReference type="Proteomes" id="UP001328733">
    <property type="component" value="Unassembled WGS sequence"/>
</dbReference>
<dbReference type="RefSeq" id="WP_332865658.1">
    <property type="nucleotide sequence ID" value="NZ_JBAFSM010000024.1"/>
</dbReference>
<dbReference type="InterPro" id="IPR003810">
    <property type="entry name" value="Mntp/YtaF"/>
</dbReference>
<proteinExistence type="predicted"/>
<name>A0AAW9QV10_9CHRO</name>
<evidence type="ECO:0000256" key="5">
    <source>
        <dbReference type="SAM" id="Phobius"/>
    </source>
</evidence>
<feature type="transmembrane region" description="Helical" evidence="5">
    <location>
        <begin position="180"/>
        <end position="198"/>
    </location>
</feature>
<evidence type="ECO:0000313" key="6">
    <source>
        <dbReference type="EMBL" id="MEG3438177.1"/>
    </source>
</evidence>